<organism evidence="12 13">
    <name type="scientific">Kitasatospora viridis</name>
    <dbReference type="NCBI Taxonomy" id="281105"/>
    <lineage>
        <taxon>Bacteria</taxon>
        <taxon>Bacillati</taxon>
        <taxon>Actinomycetota</taxon>
        <taxon>Actinomycetes</taxon>
        <taxon>Kitasatosporales</taxon>
        <taxon>Streptomycetaceae</taxon>
        <taxon>Kitasatospora</taxon>
    </lineage>
</organism>
<dbReference type="AlphaFoldDB" id="A0A561SES3"/>
<feature type="domain" description="CR-type" evidence="11">
    <location>
        <begin position="183"/>
        <end position="265"/>
    </location>
</feature>
<keyword evidence="4 8" id="KW-0862">Zinc</keyword>
<evidence type="ECO:0000256" key="1">
    <source>
        <dbReference type="ARBA" id="ARBA00022723"/>
    </source>
</evidence>
<dbReference type="Proteomes" id="UP000317940">
    <property type="component" value="Unassembled WGS sequence"/>
</dbReference>
<dbReference type="GO" id="GO:0005524">
    <property type="term" value="F:ATP binding"/>
    <property type="evidence" value="ECO:0007669"/>
    <property type="project" value="InterPro"/>
</dbReference>
<feature type="binding site" evidence="8">
    <location>
        <position position="216"/>
    </location>
    <ligand>
        <name>Zn(2+)</name>
        <dbReference type="ChEBI" id="CHEBI:29105"/>
        <label>2</label>
    </ligand>
</feature>
<dbReference type="CDD" id="cd10747">
    <property type="entry name" value="DnaJ_C"/>
    <property type="match status" value="1"/>
</dbReference>
<comment type="subcellular location">
    <subcellularLocation>
        <location evidence="8">Cytoplasm</location>
    </subcellularLocation>
</comment>
<comment type="domain">
    <text evidence="8">The J domain is necessary and sufficient to stimulate DnaK ATPase activity. Zinc center 1 plays an important role in the autonomous, DnaK-independent chaperone activity of DnaJ. Zinc center 2 is essential for interaction with DnaK and for DnaJ activity.</text>
</comment>
<comment type="caution">
    <text evidence="12">The sequence shown here is derived from an EMBL/GenBank/DDBJ whole genome shotgun (WGS) entry which is preliminary data.</text>
</comment>
<keyword evidence="13" id="KW-1185">Reference proteome</keyword>
<keyword evidence="1 8" id="KW-0479">Metal-binding</keyword>
<dbReference type="GO" id="GO:0051082">
    <property type="term" value="F:unfolded protein binding"/>
    <property type="evidence" value="ECO:0007669"/>
    <property type="project" value="UniProtKB-UniRule"/>
</dbReference>
<dbReference type="GO" id="GO:0008270">
    <property type="term" value="F:zinc ion binding"/>
    <property type="evidence" value="ECO:0007669"/>
    <property type="project" value="UniProtKB-UniRule"/>
</dbReference>
<dbReference type="EMBL" id="VIWT01000006">
    <property type="protein sequence ID" value="TWF73371.1"/>
    <property type="molecule type" value="Genomic_DNA"/>
</dbReference>
<gene>
    <name evidence="8" type="primary">dnaJ</name>
    <name evidence="12" type="ORF">FHX73_16522</name>
</gene>
<name>A0A561SES3_9ACTN</name>
<comment type="similarity">
    <text evidence="6 8">Belongs to the DnaJ family.</text>
</comment>
<evidence type="ECO:0000259" key="11">
    <source>
        <dbReference type="PROSITE" id="PS51188"/>
    </source>
</evidence>
<feature type="binding site" evidence="8">
    <location>
        <position position="196"/>
    </location>
    <ligand>
        <name>Zn(2+)</name>
        <dbReference type="ChEBI" id="CHEBI:29105"/>
        <label>1</label>
    </ligand>
</feature>
<keyword evidence="2 8" id="KW-0677">Repeat</keyword>
<feature type="compositionally biased region" description="Low complexity" evidence="10">
    <location>
        <begin position="415"/>
        <end position="431"/>
    </location>
</feature>
<feature type="repeat" description="CXXCXGXG motif" evidence="8">
    <location>
        <begin position="196"/>
        <end position="203"/>
    </location>
</feature>
<evidence type="ECO:0000256" key="3">
    <source>
        <dbReference type="ARBA" id="ARBA00022771"/>
    </source>
</evidence>
<feature type="binding site" evidence="8">
    <location>
        <position position="256"/>
    </location>
    <ligand>
        <name>Zn(2+)</name>
        <dbReference type="ChEBI" id="CHEBI:29105"/>
        <label>1</label>
    </ligand>
</feature>
<evidence type="ECO:0000256" key="5">
    <source>
        <dbReference type="ARBA" id="ARBA00023186"/>
    </source>
</evidence>
<feature type="repeat" description="CXXCXGXG motif" evidence="8">
    <location>
        <begin position="253"/>
        <end position="260"/>
    </location>
</feature>
<feature type="region of interest" description="Disordered" evidence="10">
    <location>
        <begin position="403"/>
        <end position="437"/>
    </location>
</feature>
<dbReference type="FunFam" id="2.60.260.20:FF:000005">
    <property type="entry name" value="Chaperone protein dnaJ 1, mitochondrial"/>
    <property type="match status" value="1"/>
</dbReference>
<feature type="binding site" evidence="8">
    <location>
        <position position="199"/>
    </location>
    <ligand>
        <name>Zn(2+)</name>
        <dbReference type="ChEBI" id="CHEBI:29105"/>
        <label>1</label>
    </ligand>
</feature>
<comment type="subunit">
    <text evidence="8">Homodimer.</text>
</comment>
<dbReference type="FunFam" id="2.10.230.10:FF:000002">
    <property type="entry name" value="Molecular chaperone DnaJ"/>
    <property type="match status" value="1"/>
</dbReference>
<dbReference type="PROSITE" id="PS51188">
    <property type="entry name" value="ZF_CR"/>
    <property type="match status" value="1"/>
</dbReference>
<dbReference type="SUPFAM" id="SSF57938">
    <property type="entry name" value="DnaJ/Hsp40 cysteine-rich domain"/>
    <property type="match status" value="1"/>
</dbReference>
<feature type="repeat" description="CXXCXGXG motif" evidence="8">
    <location>
        <begin position="239"/>
        <end position="246"/>
    </location>
</feature>
<dbReference type="GO" id="GO:0042026">
    <property type="term" value="P:protein refolding"/>
    <property type="evidence" value="ECO:0007669"/>
    <property type="project" value="TreeGrafter"/>
</dbReference>
<dbReference type="Gene3D" id="2.10.230.10">
    <property type="entry name" value="Heat shock protein DnaJ, cysteine-rich domain"/>
    <property type="match status" value="1"/>
</dbReference>
<accession>A0A561SES3</accession>
<dbReference type="GO" id="GO:0006260">
    <property type="term" value="P:DNA replication"/>
    <property type="evidence" value="ECO:0007669"/>
    <property type="project" value="UniProtKB-KW"/>
</dbReference>
<keyword evidence="3 8" id="KW-0863">Zinc-finger</keyword>
<keyword evidence="8" id="KW-0346">Stress response</keyword>
<dbReference type="PANTHER" id="PTHR43096">
    <property type="entry name" value="DNAJ HOMOLOG 1, MITOCHONDRIAL-RELATED"/>
    <property type="match status" value="1"/>
</dbReference>
<dbReference type="PANTHER" id="PTHR43096:SF48">
    <property type="entry name" value="CHAPERONE PROTEIN DNAJ"/>
    <property type="match status" value="1"/>
</dbReference>
<evidence type="ECO:0000313" key="12">
    <source>
        <dbReference type="EMBL" id="TWF73371.1"/>
    </source>
</evidence>
<dbReference type="GO" id="GO:0005737">
    <property type="term" value="C:cytoplasm"/>
    <property type="evidence" value="ECO:0007669"/>
    <property type="project" value="UniProtKB-SubCell"/>
</dbReference>
<feature type="binding site" evidence="8">
    <location>
        <position position="242"/>
    </location>
    <ligand>
        <name>Zn(2+)</name>
        <dbReference type="ChEBI" id="CHEBI:29105"/>
        <label>2</label>
    </ligand>
</feature>
<feature type="binding site" evidence="8">
    <location>
        <position position="239"/>
    </location>
    <ligand>
        <name>Zn(2+)</name>
        <dbReference type="ChEBI" id="CHEBI:29105"/>
        <label>2</label>
    </ligand>
</feature>
<feature type="zinc finger region" description="CR-type" evidence="9">
    <location>
        <begin position="183"/>
        <end position="265"/>
    </location>
</feature>
<dbReference type="InterPro" id="IPR012724">
    <property type="entry name" value="DnaJ"/>
</dbReference>
<keyword evidence="8" id="KW-0963">Cytoplasm</keyword>
<dbReference type="InterPro" id="IPR036410">
    <property type="entry name" value="HSP_DnaJ_Cys-rich_dom_sf"/>
</dbReference>
<comment type="function">
    <text evidence="8">Participates actively in the response to hyperosmotic and heat shock by preventing the aggregation of stress-denatured proteins and by disaggregating proteins, also in an autonomous, DnaK-independent fashion. Unfolded proteins bind initially to DnaJ; upon interaction with the DnaJ-bound protein, DnaK hydrolyzes its bound ATP, resulting in the formation of a stable complex. GrpE releases ADP from DnaK; ATP binding to DnaK triggers the release of the substrate protein, thus completing the reaction cycle. Several rounds of ATP-dependent interactions between DnaJ, DnaK and GrpE are required for fully efficient folding. Also involved, together with DnaK and GrpE, in the DNA replication of plasmids through activation of initiation proteins.</text>
</comment>
<dbReference type="GO" id="GO:0031072">
    <property type="term" value="F:heat shock protein binding"/>
    <property type="evidence" value="ECO:0007669"/>
    <property type="project" value="InterPro"/>
</dbReference>
<dbReference type="GO" id="GO:0009408">
    <property type="term" value="P:response to heat"/>
    <property type="evidence" value="ECO:0007669"/>
    <property type="project" value="InterPro"/>
</dbReference>
<evidence type="ECO:0000256" key="8">
    <source>
        <dbReference type="HAMAP-Rule" id="MF_01152"/>
    </source>
</evidence>
<sequence length="437" mass="46219">MGEQDIPGHPAPQSFDEELARFAEDLRHLRISCGNPSLRELEKQAPPGRPLSASALSEAFNGRRLPRLDFLVAVVRTLLAIEEARPVRDGDARIETWRVRWQEMERLRQRAVSSRARTGPNGTPQAPTAQVDGPSVGWTAVGRAAGDWTAGDGAPRRGARPRLQRGQDTMIRLSMTLVETTFGSTKELQVDTAVTCTACWGEGAAPGTTAQACDVCRGEGEVSQATRSFLGQVMVPGPCSQCQGSGTVVPTPCPECAGDGRVRARRTLTVKIPAGVDNGTRIQLAGEGDAGPGGGPAGDLYVEVVEIPHELFQRHGDDLHCTVTIPMTAAILGTRLSLPTLDGPEELEIPPGTQSGHAMVLHGRGAARLRRGGRADLLVHVEVATPTTIDSAQAELVRRLAALRGEETPSGTFVPGRPGPSARSGPSARPGDASDAR</sequence>
<dbReference type="HAMAP" id="MF_01152">
    <property type="entry name" value="DnaJ"/>
    <property type="match status" value="1"/>
</dbReference>
<feature type="compositionally biased region" description="Polar residues" evidence="10">
    <location>
        <begin position="112"/>
        <end position="128"/>
    </location>
</feature>
<feature type="repeat" description="CXXCXGXG motif" evidence="8">
    <location>
        <begin position="213"/>
        <end position="220"/>
    </location>
</feature>
<evidence type="ECO:0000256" key="6">
    <source>
        <dbReference type="ARBA" id="ARBA00061004"/>
    </source>
</evidence>
<evidence type="ECO:0000313" key="13">
    <source>
        <dbReference type="Proteomes" id="UP000317940"/>
    </source>
</evidence>
<dbReference type="InterPro" id="IPR002939">
    <property type="entry name" value="DnaJ_C"/>
</dbReference>
<dbReference type="Gene3D" id="2.60.260.20">
    <property type="entry name" value="Urease metallochaperone UreE, N-terminal domain"/>
    <property type="match status" value="2"/>
</dbReference>
<comment type="cofactor">
    <cofactor evidence="8">
        <name>Zn(2+)</name>
        <dbReference type="ChEBI" id="CHEBI:29105"/>
    </cofactor>
    <text evidence="8">Binds 2 Zn(2+) ions per monomer.</text>
</comment>
<evidence type="ECO:0000256" key="10">
    <source>
        <dbReference type="SAM" id="MobiDB-lite"/>
    </source>
</evidence>
<feature type="binding site" evidence="8">
    <location>
        <position position="213"/>
    </location>
    <ligand>
        <name>Zn(2+)</name>
        <dbReference type="ChEBI" id="CHEBI:29105"/>
        <label>2</label>
    </ligand>
</feature>
<keyword evidence="5 8" id="KW-0143">Chaperone</keyword>
<reference evidence="12 13" key="1">
    <citation type="submission" date="2019-06" db="EMBL/GenBank/DDBJ databases">
        <title>Sequencing the genomes of 1000 actinobacteria strains.</title>
        <authorList>
            <person name="Klenk H.-P."/>
        </authorList>
    </citation>
    <scope>NUCLEOTIDE SEQUENCE [LARGE SCALE GENOMIC DNA]</scope>
    <source>
        <strain evidence="12 13">DSM 44826</strain>
    </source>
</reference>
<dbReference type="InterPro" id="IPR001305">
    <property type="entry name" value="HSP_DnaJ_Cys-rich_dom"/>
</dbReference>
<dbReference type="Pfam" id="PF01556">
    <property type="entry name" value="DnaJ_C"/>
    <property type="match status" value="1"/>
</dbReference>
<feature type="region of interest" description="Disordered" evidence="10">
    <location>
        <begin position="112"/>
        <end position="165"/>
    </location>
</feature>
<dbReference type="CDD" id="cd10719">
    <property type="entry name" value="DnaJ_zf"/>
    <property type="match status" value="1"/>
</dbReference>
<proteinExistence type="inferred from homology"/>
<dbReference type="Pfam" id="PF00684">
    <property type="entry name" value="DnaJ_CXXCXGXG"/>
    <property type="match status" value="1"/>
</dbReference>
<evidence type="ECO:0000256" key="7">
    <source>
        <dbReference type="ARBA" id="ARBA00067609"/>
    </source>
</evidence>
<keyword evidence="8" id="KW-0235">DNA replication</keyword>
<evidence type="ECO:0000256" key="4">
    <source>
        <dbReference type="ARBA" id="ARBA00022833"/>
    </source>
</evidence>
<dbReference type="SUPFAM" id="SSF49493">
    <property type="entry name" value="HSP40/DnaJ peptide-binding domain"/>
    <property type="match status" value="2"/>
</dbReference>
<evidence type="ECO:0000256" key="9">
    <source>
        <dbReference type="PROSITE-ProRule" id="PRU00546"/>
    </source>
</evidence>
<protein>
    <recommendedName>
        <fullName evidence="7 8">Chaperone protein DnaJ</fullName>
    </recommendedName>
</protein>
<feature type="binding site" evidence="8">
    <location>
        <position position="253"/>
    </location>
    <ligand>
        <name>Zn(2+)</name>
        <dbReference type="ChEBI" id="CHEBI:29105"/>
        <label>1</label>
    </ligand>
</feature>
<evidence type="ECO:0000256" key="2">
    <source>
        <dbReference type="ARBA" id="ARBA00022737"/>
    </source>
</evidence>
<dbReference type="InterPro" id="IPR008971">
    <property type="entry name" value="HSP40/DnaJ_pept-bd"/>
</dbReference>